<dbReference type="Proteomes" id="UP000075243">
    <property type="component" value="Unassembled WGS sequence"/>
</dbReference>
<evidence type="ECO:0000313" key="2">
    <source>
        <dbReference type="Proteomes" id="UP000075243"/>
    </source>
</evidence>
<dbReference type="Gramene" id="C.cajan_32623.t">
    <property type="protein sequence ID" value="C.cajan_32623.t.cds1"/>
    <property type="gene ID" value="C.cajan_32623"/>
</dbReference>
<dbReference type="AlphaFoldDB" id="A0A151RVB3"/>
<keyword evidence="2" id="KW-1185">Reference proteome</keyword>
<accession>A0A151RVB3</accession>
<evidence type="ECO:0000313" key="1">
    <source>
        <dbReference type="EMBL" id="KYP46470.1"/>
    </source>
</evidence>
<dbReference type="EMBL" id="KQ483557">
    <property type="protein sequence ID" value="KYP46470.1"/>
    <property type="molecule type" value="Genomic_DNA"/>
</dbReference>
<gene>
    <name evidence="1" type="ORF">KK1_031926</name>
</gene>
<name>A0A151RVB3_CAJCA</name>
<proteinExistence type="predicted"/>
<organism evidence="1 2">
    <name type="scientific">Cajanus cajan</name>
    <name type="common">Pigeon pea</name>
    <name type="synonym">Cajanus indicus</name>
    <dbReference type="NCBI Taxonomy" id="3821"/>
    <lineage>
        <taxon>Eukaryota</taxon>
        <taxon>Viridiplantae</taxon>
        <taxon>Streptophyta</taxon>
        <taxon>Embryophyta</taxon>
        <taxon>Tracheophyta</taxon>
        <taxon>Spermatophyta</taxon>
        <taxon>Magnoliopsida</taxon>
        <taxon>eudicotyledons</taxon>
        <taxon>Gunneridae</taxon>
        <taxon>Pentapetalae</taxon>
        <taxon>rosids</taxon>
        <taxon>fabids</taxon>
        <taxon>Fabales</taxon>
        <taxon>Fabaceae</taxon>
        <taxon>Papilionoideae</taxon>
        <taxon>50 kb inversion clade</taxon>
        <taxon>NPAAA clade</taxon>
        <taxon>indigoferoid/millettioid clade</taxon>
        <taxon>Phaseoleae</taxon>
        <taxon>Cajanus</taxon>
    </lineage>
</organism>
<protein>
    <submittedName>
        <fullName evidence="1">Uncharacterized protein</fullName>
    </submittedName>
</protein>
<sequence length="50" mass="5697">MMKIVVGKNLFEGYKVGDKKIDVNLLHYVDDKVFLDEVSLDNVAIIKCLL</sequence>
<reference evidence="1" key="1">
    <citation type="journal article" date="2012" name="Nat. Biotechnol.">
        <title>Draft genome sequence of pigeonpea (Cajanus cajan), an orphan legume crop of resource-poor farmers.</title>
        <authorList>
            <person name="Varshney R.K."/>
            <person name="Chen W."/>
            <person name="Li Y."/>
            <person name="Bharti A.K."/>
            <person name="Saxena R.K."/>
            <person name="Schlueter J.A."/>
            <person name="Donoghue M.T."/>
            <person name="Azam S."/>
            <person name="Fan G."/>
            <person name="Whaley A.M."/>
            <person name="Farmer A.D."/>
            <person name="Sheridan J."/>
            <person name="Iwata A."/>
            <person name="Tuteja R."/>
            <person name="Penmetsa R.V."/>
            <person name="Wu W."/>
            <person name="Upadhyaya H.D."/>
            <person name="Yang S.P."/>
            <person name="Shah T."/>
            <person name="Saxena K.B."/>
            <person name="Michael T."/>
            <person name="McCombie W.R."/>
            <person name="Yang B."/>
            <person name="Zhang G."/>
            <person name="Yang H."/>
            <person name="Wang J."/>
            <person name="Spillane C."/>
            <person name="Cook D.R."/>
            <person name="May G.D."/>
            <person name="Xu X."/>
            <person name="Jackson S.A."/>
        </authorList>
    </citation>
    <scope>NUCLEOTIDE SEQUENCE [LARGE SCALE GENOMIC DNA]</scope>
</reference>